<evidence type="ECO:0000256" key="1">
    <source>
        <dbReference type="SAM" id="MobiDB-lite"/>
    </source>
</evidence>
<feature type="compositionally biased region" description="Polar residues" evidence="1">
    <location>
        <begin position="305"/>
        <end position="318"/>
    </location>
</feature>
<evidence type="ECO:0000313" key="3">
    <source>
        <dbReference type="Proteomes" id="UP001153076"/>
    </source>
</evidence>
<proteinExistence type="predicted"/>
<organism evidence="2 3">
    <name type="scientific">Carnegiea gigantea</name>
    <dbReference type="NCBI Taxonomy" id="171969"/>
    <lineage>
        <taxon>Eukaryota</taxon>
        <taxon>Viridiplantae</taxon>
        <taxon>Streptophyta</taxon>
        <taxon>Embryophyta</taxon>
        <taxon>Tracheophyta</taxon>
        <taxon>Spermatophyta</taxon>
        <taxon>Magnoliopsida</taxon>
        <taxon>eudicotyledons</taxon>
        <taxon>Gunneridae</taxon>
        <taxon>Pentapetalae</taxon>
        <taxon>Caryophyllales</taxon>
        <taxon>Cactineae</taxon>
        <taxon>Cactaceae</taxon>
        <taxon>Cactoideae</taxon>
        <taxon>Echinocereeae</taxon>
        <taxon>Carnegiea</taxon>
    </lineage>
</organism>
<feature type="compositionally biased region" description="Basic and acidic residues" evidence="1">
    <location>
        <begin position="282"/>
        <end position="292"/>
    </location>
</feature>
<reference evidence="2" key="1">
    <citation type="submission" date="2022-04" db="EMBL/GenBank/DDBJ databases">
        <title>Carnegiea gigantea Genome sequencing and assembly v2.</title>
        <authorList>
            <person name="Copetti D."/>
            <person name="Sanderson M.J."/>
            <person name="Burquez A."/>
            <person name="Wojciechowski M.F."/>
        </authorList>
    </citation>
    <scope>NUCLEOTIDE SEQUENCE</scope>
    <source>
        <strain evidence="2">SGP5-SGP5p</strain>
        <tissue evidence="2">Aerial part</tissue>
    </source>
</reference>
<dbReference type="Proteomes" id="UP001153076">
    <property type="component" value="Unassembled WGS sequence"/>
</dbReference>
<protein>
    <submittedName>
        <fullName evidence="2">Uncharacterized protein</fullName>
    </submittedName>
</protein>
<keyword evidence="3" id="KW-1185">Reference proteome</keyword>
<evidence type="ECO:0000313" key="2">
    <source>
        <dbReference type="EMBL" id="KAJ8430995.1"/>
    </source>
</evidence>
<gene>
    <name evidence="2" type="ORF">Cgig2_025677</name>
</gene>
<dbReference type="AlphaFoldDB" id="A0A9Q1Q7F8"/>
<sequence>MPINSRVESSVRKLFGELVNSRGFYVDSNASVQNQFPERYEQVPRSLGKTIEMKRGVRAQNSSIEGQNVEKQQQLFINKITHLIKSSDVAGSVEDRSFPETMQLGDDSFPVARNTCIDGSVNGVDPQTISMNINMEISRYLDEVLDQGSTTDMSNIGVSLSENKRPGQPRLTHDTCSFVHEHLKYSPASQMGNKDTEQAEKSEEWFKKVAQLHDVEDLASAIADEDFPDTMPMRKGENRFVVSKKKARSLISPMCKRHMAIEQQGGNNKYVPVVPFPPGHFAGDKPQERSDSRISSPDNGDKESATSQHCRALSSNSGMEDIAANPVDNSSNYMELTQRSDLSSSSSGTGGTNLKGDSCGSSDSKNIWRGRSLEGSAVKEPDPLDMSEAAKAERWFRRVAQIKDISELSQIPDEDFPSIMPMRKGVNRFVVSKRKTPLERRLTSSQCRRNPPVVNSDPAKKESNSD</sequence>
<name>A0A9Q1Q7F8_9CARY</name>
<feature type="region of interest" description="Disordered" evidence="1">
    <location>
        <begin position="437"/>
        <end position="466"/>
    </location>
</feature>
<feature type="compositionally biased region" description="Polar residues" evidence="1">
    <location>
        <begin position="327"/>
        <end position="342"/>
    </location>
</feature>
<accession>A0A9Q1Q7F8</accession>
<dbReference type="EMBL" id="JAKOGI010000733">
    <property type="protein sequence ID" value="KAJ8430995.1"/>
    <property type="molecule type" value="Genomic_DNA"/>
</dbReference>
<comment type="caution">
    <text evidence="2">The sequence shown here is derived from an EMBL/GenBank/DDBJ whole genome shotgun (WGS) entry which is preliminary data.</text>
</comment>
<dbReference type="OrthoDB" id="448399at2759"/>
<feature type="region of interest" description="Disordered" evidence="1">
    <location>
        <begin position="270"/>
        <end position="385"/>
    </location>
</feature>